<proteinExistence type="predicted"/>
<dbReference type="Gene3D" id="3.30.70.100">
    <property type="match status" value="1"/>
</dbReference>
<evidence type="ECO:0000313" key="4">
    <source>
        <dbReference type="EMBL" id="QNO50929.1"/>
    </source>
</evidence>
<name>A0A7G9YSE5_9EURY</name>
<keyword evidence="2" id="KW-0175">Coiled coil</keyword>
<dbReference type="InterPro" id="IPR001792">
    <property type="entry name" value="Acylphosphatase-like_dom"/>
</dbReference>
<dbReference type="PROSITE" id="PS51160">
    <property type="entry name" value="ACYLPHOSPHATASE_3"/>
    <property type="match status" value="1"/>
</dbReference>
<dbReference type="AlphaFoldDB" id="A0A7G9YSE5"/>
<dbReference type="EMBL" id="MT631456">
    <property type="protein sequence ID" value="QNO50929.1"/>
    <property type="molecule type" value="Genomic_DNA"/>
</dbReference>
<evidence type="ECO:0000256" key="2">
    <source>
        <dbReference type="SAM" id="Coils"/>
    </source>
</evidence>
<accession>A0A7G9YSE5</accession>
<comment type="caution">
    <text evidence="1">Lacks conserved residue(s) required for the propagation of feature annotation.</text>
</comment>
<gene>
    <name evidence="4" type="ORF">BBGANOMO_00003</name>
</gene>
<sequence>MERAQELKIPNFHAKNIKENGKQVVDVRVGGEGGRIDNFLKFVNENWPEFAEVENISVAEKEYEEDIMTLEDFSGLLSALQLSKIVQAGLGMVEMQKLTIEMQKQALGKHDQTLDKQDSMLDKQDSMLDKQDQTLTVIKSGVNEMRESREENKTLLLDFHQDTIKRFDNLDAKYGKIAENMERILEELKEERKEYRESIERLVNAIIESRKEK</sequence>
<organism evidence="4">
    <name type="scientific">Candidatus Methanophagaceae archaeon ANME-1 ERB6</name>
    <dbReference type="NCBI Taxonomy" id="2759912"/>
    <lineage>
        <taxon>Archaea</taxon>
        <taxon>Methanobacteriati</taxon>
        <taxon>Methanobacteriota</taxon>
        <taxon>Stenosarchaea group</taxon>
        <taxon>Methanomicrobia</taxon>
        <taxon>Candidatus Methanophagales</taxon>
        <taxon>Candidatus Methanophagaceae</taxon>
    </lineage>
</organism>
<evidence type="ECO:0000259" key="3">
    <source>
        <dbReference type="PROSITE" id="PS51160"/>
    </source>
</evidence>
<feature type="domain" description="Acylphosphatase-like" evidence="3">
    <location>
        <begin position="1"/>
        <end position="77"/>
    </location>
</feature>
<protein>
    <recommendedName>
        <fullName evidence="3">Acylphosphatase-like domain-containing protein</fullName>
    </recommendedName>
</protein>
<evidence type="ECO:0000256" key="1">
    <source>
        <dbReference type="PROSITE-ProRule" id="PRU00520"/>
    </source>
</evidence>
<reference evidence="4" key="1">
    <citation type="submission" date="2020-06" db="EMBL/GenBank/DDBJ databases">
        <title>Unique genomic features of the anaerobic methanotrophic archaea.</title>
        <authorList>
            <person name="Chadwick G.L."/>
            <person name="Skennerton C.T."/>
            <person name="Laso-Perez R."/>
            <person name="Leu A.O."/>
            <person name="Speth D.R."/>
            <person name="Yu H."/>
            <person name="Morgan-Lang C."/>
            <person name="Hatzenpichler R."/>
            <person name="Goudeau D."/>
            <person name="Malmstrom R."/>
            <person name="Brazelton W.J."/>
            <person name="Woyke T."/>
            <person name="Hallam S.J."/>
            <person name="Tyson G.W."/>
            <person name="Wegener G."/>
            <person name="Boetius A."/>
            <person name="Orphan V."/>
        </authorList>
    </citation>
    <scope>NUCLEOTIDE SEQUENCE</scope>
</reference>
<feature type="coiled-coil region" evidence="2">
    <location>
        <begin position="174"/>
        <end position="212"/>
    </location>
</feature>